<evidence type="ECO:0000256" key="7">
    <source>
        <dbReference type="SAM" id="Phobius"/>
    </source>
</evidence>
<protein>
    <submittedName>
        <fullName evidence="8">SYNDIG1 protein</fullName>
    </submittedName>
</protein>
<dbReference type="PANTHER" id="PTHR14768:SF6">
    <property type="match status" value="1"/>
</dbReference>
<feature type="compositionally biased region" description="Polar residues" evidence="6">
    <location>
        <begin position="93"/>
        <end position="102"/>
    </location>
</feature>
<comment type="similarity">
    <text evidence="2">Belongs to the CD225/Dispanin family.</text>
</comment>
<dbReference type="Pfam" id="PF04505">
    <property type="entry name" value="CD225"/>
    <property type="match status" value="1"/>
</dbReference>
<evidence type="ECO:0000256" key="4">
    <source>
        <dbReference type="ARBA" id="ARBA00022989"/>
    </source>
</evidence>
<comment type="subcellular location">
    <subcellularLocation>
        <location evidence="1">Membrane</location>
    </subcellularLocation>
</comment>
<evidence type="ECO:0000256" key="2">
    <source>
        <dbReference type="ARBA" id="ARBA00006843"/>
    </source>
</evidence>
<dbReference type="EMBL" id="OV696700">
    <property type="protein sequence ID" value="CAH1246935.1"/>
    <property type="molecule type" value="Genomic_DNA"/>
</dbReference>
<evidence type="ECO:0000256" key="5">
    <source>
        <dbReference type="ARBA" id="ARBA00023136"/>
    </source>
</evidence>
<gene>
    <name evidence="8" type="primary">SYNDIG1</name>
    <name evidence="8" type="ORF">BLAG_LOCUS8773</name>
</gene>
<feature type="transmembrane region" description="Helical" evidence="7">
    <location>
        <begin position="353"/>
        <end position="376"/>
    </location>
</feature>
<keyword evidence="5 7" id="KW-0472">Membrane</keyword>
<dbReference type="PANTHER" id="PTHR14768">
    <property type="entry name" value="UPF0338 PROTEIN"/>
    <property type="match status" value="1"/>
</dbReference>
<keyword evidence="4 7" id="KW-1133">Transmembrane helix</keyword>
<keyword evidence="3 7" id="KW-0812">Transmembrane</keyword>
<dbReference type="OrthoDB" id="10018862at2759"/>
<organism evidence="8 9">
    <name type="scientific">Branchiostoma lanceolatum</name>
    <name type="common">Common lancelet</name>
    <name type="synonym">Amphioxus lanceolatum</name>
    <dbReference type="NCBI Taxonomy" id="7740"/>
    <lineage>
        <taxon>Eukaryota</taxon>
        <taxon>Metazoa</taxon>
        <taxon>Chordata</taxon>
        <taxon>Cephalochordata</taxon>
        <taxon>Leptocardii</taxon>
        <taxon>Amphioxiformes</taxon>
        <taxon>Branchiostomatidae</taxon>
        <taxon>Branchiostoma</taxon>
    </lineage>
</organism>
<feature type="compositionally biased region" description="Polar residues" evidence="6">
    <location>
        <begin position="109"/>
        <end position="120"/>
    </location>
</feature>
<dbReference type="InterPro" id="IPR007593">
    <property type="entry name" value="CD225/Dispanin_fam"/>
</dbReference>
<evidence type="ECO:0000256" key="3">
    <source>
        <dbReference type="ARBA" id="ARBA00022692"/>
    </source>
</evidence>
<evidence type="ECO:0000256" key="1">
    <source>
        <dbReference type="ARBA" id="ARBA00004370"/>
    </source>
</evidence>
<evidence type="ECO:0000313" key="9">
    <source>
        <dbReference type="Proteomes" id="UP000838412"/>
    </source>
</evidence>
<feature type="region of interest" description="Disordered" evidence="6">
    <location>
        <begin position="77"/>
        <end position="120"/>
    </location>
</feature>
<dbReference type="GO" id="GO:0016020">
    <property type="term" value="C:membrane"/>
    <property type="evidence" value="ECO:0007669"/>
    <property type="project" value="UniProtKB-SubCell"/>
</dbReference>
<feature type="compositionally biased region" description="Low complexity" evidence="6">
    <location>
        <begin position="181"/>
        <end position="192"/>
    </location>
</feature>
<proteinExistence type="inferred from homology"/>
<feature type="region of interest" description="Disordered" evidence="6">
    <location>
        <begin position="169"/>
        <end position="205"/>
    </location>
</feature>
<accession>A0A8J9Z4C7</accession>
<dbReference type="AlphaFoldDB" id="A0A8J9Z4C7"/>
<reference evidence="8" key="1">
    <citation type="submission" date="2022-01" db="EMBL/GenBank/DDBJ databases">
        <authorList>
            <person name="Braso-Vives M."/>
        </authorList>
    </citation>
    <scope>NUCLEOTIDE SEQUENCE</scope>
</reference>
<keyword evidence="9" id="KW-1185">Reference proteome</keyword>
<dbReference type="Proteomes" id="UP000838412">
    <property type="component" value="Chromosome 15"/>
</dbReference>
<name>A0A8J9Z4C7_BRALA</name>
<sequence length="380" mass="41008">MQPDPLMFDRHVTEHVSEHPDVSWPPPLATTLATVERPTRPTLDIFGGRCQPLNPRSLIISTPETEDVPLTNIGSLTPLEEKNERDSGFPSESDISLSSSATPLYPAISPSSSTTPLLGDFSRSSTCQSLGECLSRSSSSTPLIGQSISRSSLAPLLGEVAPRSANSDFDITSEQTNNSCLPKSSSTTPLLTDLDRDDSGYSLDSQTYQTSSCKGALVNLGHSTSCDAIEENSGKEEPTDFTKPPEFERVYEEWQGGGGVPQREYINNGFDKVYDQVYDISSIVTVERGGTLPRDPSTVFHQGLPPDYMGMSVFSTICCFAPLGIAALYFSLETSSSIILGDYHMASKTSRRAQLLSIMAIILGTLAYTVALVVVATHMT</sequence>
<feature type="transmembrane region" description="Helical" evidence="7">
    <location>
        <begin position="308"/>
        <end position="332"/>
    </location>
</feature>
<evidence type="ECO:0000313" key="8">
    <source>
        <dbReference type="EMBL" id="CAH1246935.1"/>
    </source>
</evidence>
<evidence type="ECO:0000256" key="6">
    <source>
        <dbReference type="SAM" id="MobiDB-lite"/>
    </source>
</evidence>
<feature type="compositionally biased region" description="Polar residues" evidence="6">
    <location>
        <begin position="169"/>
        <end position="180"/>
    </location>
</feature>